<protein>
    <submittedName>
        <fullName evidence="2">Heavy-metal-associated domain-containing protein</fullName>
    </submittedName>
</protein>
<dbReference type="RefSeq" id="WP_160335167.1">
    <property type="nucleotide sequence ID" value="NZ_CALPCV010000004.1"/>
</dbReference>
<dbReference type="OrthoDB" id="9813965at2"/>
<dbReference type="InterPro" id="IPR006121">
    <property type="entry name" value="HMA_dom"/>
</dbReference>
<reference evidence="2 3" key="1">
    <citation type="submission" date="2019-12" db="EMBL/GenBank/DDBJ databases">
        <title>Microbes associate with the intestines of laboratory mice.</title>
        <authorList>
            <person name="Navarre W."/>
            <person name="Wong E."/>
        </authorList>
    </citation>
    <scope>NUCLEOTIDE SEQUENCE [LARGE SCALE GENOMIC DNA]</scope>
    <source>
        <strain evidence="2 3">NM82_D38</strain>
    </source>
</reference>
<feature type="domain" description="HMA" evidence="1">
    <location>
        <begin position="2"/>
        <end position="67"/>
    </location>
</feature>
<dbReference type="SUPFAM" id="SSF55008">
    <property type="entry name" value="HMA, heavy metal-associated domain"/>
    <property type="match status" value="1"/>
</dbReference>
<dbReference type="CDD" id="cd00371">
    <property type="entry name" value="HMA"/>
    <property type="match status" value="1"/>
</dbReference>
<evidence type="ECO:0000313" key="2">
    <source>
        <dbReference type="EMBL" id="MVX56736.1"/>
    </source>
</evidence>
<dbReference type="AlphaFoldDB" id="A0A6L6YGI8"/>
<dbReference type="InterPro" id="IPR036163">
    <property type="entry name" value="HMA_dom_sf"/>
</dbReference>
<organism evidence="2 3">
    <name type="scientific">Parasutterella muris</name>
    <dbReference type="NCBI Taxonomy" id="2565572"/>
    <lineage>
        <taxon>Bacteria</taxon>
        <taxon>Pseudomonadati</taxon>
        <taxon>Pseudomonadota</taxon>
        <taxon>Betaproteobacteria</taxon>
        <taxon>Burkholderiales</taxon>
        <taxon>Sutterellaceae</taxon>
        <taxon>Parasutterella</taxon>
    </lineage>
</organism>
<proteinExistence type="predicted"/>
<keyword evidence="3" id="KW-1185">Reference proteome</keyword>
<dbReference type="Gene3D" id="3.30.70.100">
    <property type="match status" value="1"/>
</dbReference>
<comment type="caution">
    <text evidence="2">The sequence shown here is derived from an EMBL/GenBank/DDBJ whole genome shotgun (WGS) entry which is preliminary data.</text>
</comment>
<dbReference type="Pfam" id="PF00403">
    <property type="entry name" value="HMA"/>
    <property type="match status" value="1"/>
</dbReference>
<dbReference type="GO" id="GO:0046872">
    <property type="term" value="F:metal ion binding"/>
    <property type="evidence" value="ECO:0007669"/>
    <property type="project" value="InterPro"/>
</dbReference>
<sequence>MYRTTVIIDGMHCPMCESQVKGLIRKLYPNASLSAAHKKGLLSIEYPFIPSQAEIKKALESGGYQVKSFSTEKFEKKPSLFARLFHSFKTA</sequence>
<dbReference type="EMBL" id="WSRP01000015">
    <property type="protein sequence ID" value="MVX56736.1"/>
    <property type="molecule type" value="Genomic_DNA"/>
</dbReference>
<accession>A0A6L6YGI8</accession>
<gene>
    <name evidence="2" type="ORF">E5987_05875</name>
</gene>
<dbReference type="PROSITE" id="PS50846">
    <property type="entry name" value="HMA_2"/>
    <property type="match status" value="1"/>
</dbReference>
<evidence type="ECO:0000313" key="3">
    <source>
        <dbReference type="Proteomes" id="UP000472580"/>
    </source>
</evidence>
<evidence type="ECO:0000259" key="1">
    <source>
        <dbReference type="PROSITE" id="PS50846"/>
    </source>
</evidence>
<name>A0A6L6YGI8_9BURK</name>
<dbReference type="Proteomes" id="UP000472580">
    <property type="component" value="Unassembled WGS sequence"/>
</dbReference>